<feature type="compositionally biased region" description="Basic and acidic residues" evidence="4">
    <location>
        <begin position="897"/>
        <end position="908"/>
    </location>
</feature>
<dbReference type="PROSITE" id="PS50014">
    <property type="entry name" value="BROMODOMAIN_2"/>
    <property type="match status" value="2"/>
</dbReference>
<dbReference type="SMART" id="SM00297">
    <property type="entry name" value="BROMO"/>
    <property type="match status" value="2"/>
</dbReference>
<proteinExistence type="predicted"/>
<evidence type="ECO:0000256" key="3">
    <source>
        <dbReference type="SAM" id="Coils"/>
    </source>
</evidence>
<dbReference type="Gene3D" id="1.20.920.10">
    <property type="entry name" value="Bromodomain-like"/>
    <property type="match status" value="2"/>
</dbReference>
<dbReference type="InterPro" id="IPR057451">
    <property type="entry name" value="BRWD/PHIP_AD"/>
</dbReference>
<feature type="coiled-coil region" evidence="3">
    <location>
        <begin position="1137"/>
        <end position="1164"/>
    </location>
</feature>
<keyword evidence="3" id="KW-0175">Coiled coil</keyword>
<dbReference type="Proteomes" id="UP001234178">
    <property type="component" value="Unassembled WGS sequence"/>
</dbReference>
<dbReference type="Gene3D" id="3.30.160.60">
    <property type="entry name" value="Classic Zinc Finger"/>
    <property type="match status" value="1"/>
</dbReference>
<evidence type="ECO:0000256" key="1">
    <source>
        <dbReference type="ARBA" id="ARBA00023117"/>
    </source>
</evidence>
<dbReference type="InterPro" id="IPR018359">
    <property type="entry name" value="Bromodomain_CS"/>
</dbReference>
<dbReference type="SUPFAM" id="SSF47370">
    <property type="entry name" value="Bromodomain"/>
    <property type="match status" value="2"/>
</dbReference>
<keyword evidence="1 2" id="KW-0103">Bromodomain</keyword>
<dbReference type="EMBL" id="JAOYFB010000040">
    <property type="protein sequence ID" value="KAK4037039.1"/>
    <property type="molecule type" value="Genomic_DNA"/>
</dbReference>
<name>A0ABR0B5S5_9CRUS</name>
<feature type="domain" description="Bromo" evidence="5">
    <location>
        <begin position="632"/>
        <end position="702"/>
    </location>
</feature>
<evidence type="ECO:0000313" key="6">
    <source>
        <dbReference type="EMBL" id="KAK4037039.1"/>
    </source>
</evidence>
<reference evidence="6 7" key="1">
    <citation type="journal article" date="2023" name="Nucleic Acids Res.">
        <title>The hologenome of Daphnia magna reveals possible DNA methylation and microbiome-mediated evolution of the host genome.</title>
        <authorList>
            <person name="Chaturvedi A."/>
            <person name="Li X."/>
            <person name="Dhandapani V."/>
            <person name="Marshall H."/>
            <person name="Kissane S."/>
            <person name="Cuenca-Cambronero M."/>
            <person name="Asole G."/>
            <person name="Calvet F."/>
            <person name="Ruiz-Romero M."/>
            <person name="Marangio P."/>
            <person name="Guigo R."/>
            <person name="Rago D."/>
            <person name="Mirbahai L."/>
            <person name="Eastwood N."/>
            <person name="Colbourne J.K."/>
            <person name="Zhou J."/>
            <person name="Mallon E."/>
            <person name="Orsini L."/>
        </authorList>
    </citation>
    <scope>NUCLEOTIDE SEQUENCE [LARGE SCALE GENOMIC DNA]</scope>
    <source>
        <strain evidence="6">LRV0_1</strain>
    </source>
</reference>
<feature type="compositionally biased region" description="Polar residues" evidence="4">
    <location>
        <begin position="319"/>
        <end position="335"/>
    </location>
</feature>
<dbReference type="PROSITE" id="PS00633">
    <property type="entry name" value="BROMODOMAIN_1"/>
    <property type="match status" value="1"/>
</dbReference>
<dbReference type="Pfam" id="PF25313">
    <property type="entry name" value="BRWD_AD"/>
    <property type="match status" value="1"/>
</dbReference>
<feature type="compositionally biased region" description="Basic and acidic residues" evidence="4">
    <location>
        <begin position="290"/>
        <end position="302"/>
    </location>
</feature>
<feature type="domain" description="Bromo" evidence="5">
    <location>
        <begin position="791"/>
        <end position="853"/>
    </location>
</feature>
<protein>
    <recommendedName>
        <fullName evidence="5">Bromo domain-containing protein</fullName>
    </recommendedName>
</protein>
<dbReference type="Pfam" id="PF00439">
    <property type="entry name" value="Bromodomain"/>
    <property type="match status" value="2"/>
</dbReference>
<sequence>MSEVAPSQLQKKHDKVRNAITAKNREKRMRNLNITYAKCRKRRRTVNNNSRCSSGSAANVSLEEGLSSPIVERTVYHCPYCSFWHQTLDGFHGHLTKNHQQGDQTYQCTYCHLTADSRRDIWNHIHRLSQKDSVHKRATCLVRSENLIERYAVYLKTVQVPASAKCGQLSQNSISVNDSFPREPIKNIELTPDSENSPSFETDEDLLTFDGSPISMFTDVTVPLVDCVKNNSSFGLQLDKVQLMANEDSIGSIPKKRRIDENLKNDLRILNKSEINNTSNTLSGIRRISKQADSESEKDTLQSHDNFLNRSKQRHRQSNENMFQTNGSCGSSESDLVNDDSDLDTRAPSSSSSSEYSDWSNETEVNLEPPRFTRASISKPRLRRNSDKKPIRACDVLFSLTPRRLPFYPQIGDEVVYFRQGHELYLDIVKQKKLYKFNPRSLPWYSETIGEQEFVKIIGIKYEIKPQMTYFLKLGCMDPATRTLTGKSFIVKYHDIEEVLDFFVLQQDYDLAIQRTWQPGDCFRSVVRNVRGIQVWWEGLIEEREPLSNQYPDSQFLCYRIRWKNNKLDRASPWDLEKPDPNRRPTNHEAGVGTLPQEISNLLYKPLAEEWSPIGDRDTECDRISAGFNKVMDMYVAKHFLVPVNLELYPTYASVVKYPMDLSTIKARLESRFYRRVSAVQYDVRRIYINAFKFNLPTSDIVRNSSVVSDLCLEIIRNKDSNDVKALYQQVLEKYRIRDEKEEKAAEQIRNAEKDKTLDDPKPKKSKRTTLATTSDPCWKQQCKGLLEILKQSEDAVLFSELAKVQDEPDYLQVMDYPMDLETVHEELRLNSYATPIDFARDIRVIFENSKSYFTNKKSRNWCMTARLSAVFEEHIRKILTSFKQPDESPNQSVGSKSKDDNSKEHKSFTPMASTNETVQEVGDTIENNNIISRHTNKEQAVVEASSSTQLADADEQISVCNASVIDGADGVNERNTDIPDTSFERDKLVDKKKTLLSEKEQSDIDIENGYHDLETIKADIQKDIQLLSEEQQQINAYYSFLLEHGEDRDGSDAKTSKVSKLTSLLALKKKINGQLVHCTKQKLTQELSWREHQATALKLELRLNLLDPCENALEFRTVEKMLAEKRNHEIQSEGELNLTKGEIVALEKEQKDMDRQISDLKAMHDKMTEMETRKTAIQLQILNKKSKENDLIEDLTKRITAWKTLEMKLIQILYEEAIGDIEKIAKEKFNKLNQLVEGSLKR</sequence>
<evidence type="ECO:0000313" key="7">
    <source>
        <dbReference type="Proteomes" id="UP001234178"/>
    </source>
</evidence>
<gene>
    <name evidence="6" type="ORF">OUZ56_029082</name>
</gene>
<dbReference type="InterPro" id="IPR001487">
    <property type="entry name" value="Bromodomain"/>
</dbReference>
<feature type="compositionally biased region" description="Low complexity" evidence="4">
    <location>
        <begin position="346"/>
        <end position="360"/>
    </location>
</feature>
<dbReference type="PANTHER" id="PTHR16266:SF17">
    <property type="entry name" value="BRWD3"/>
    <property type="match status" value="1"/>
</dbReference>
<evidence type="ECO:0000259" key="5">
    <source>
        <dbReference type="PROSITE" id="PS50014"/>
    </source>
</evidence>
<feature type="compositionally biased region" description="Basic and acidic residues" evidence="4">
    <location>
        <begin position="746"/>
        <end position="763"/>
    </location>
</feature>
<dbReference type="InterPro" id="IPR052060">
    <property type="entry name" value="Bromo_WD_repeat"/>
</dbReference>
<feature type="compositionally biased region" description="Polar residues" evidence="4">
    <location>
        <begin position="883"/>
        <end position="896"/>
    </location>
</feature>
<dbReference type="PANTHER" id="PTHR16266">
    <property type="entry name" value="WD REPEAT DOMAIN 9"/>
    <property type="match status" value="1"/>
</dbReference>
<organism evidence="6 7">
    <name type="scientific">Daphnia magna</name>
    <dbReference type="NCBI Taxonomy" id="35525"/>
    <lineage>
        <taxon>Eukaryota</taxon>
        <taxon>Metazoa</taxon>
        <taxon>Ecdysozoa</taxon>
        <taxon>Arthropoda</taxon>
        <taxon>Crustacea</taxon>
        <taxon>Branchiopoda</taxon>
        <taxon>Diplostraca</taxon>
        <taxon>Cladocera</taxon>
        <taxon>Anomopoda</taxon>
        <taxon>Daphniidae</taxon>
        <taxon>Daphnia</taxon>
    </lineage>
</organism>
<accession>A0ABR0B5S5</accession>
<dbReference type="PRINTS" id="PR00503">
    <property type="entry name" value="BROMODOMAIN"/>
</dbReference>
<dbReference type="InterPro" id="IPR036427">
    <property type="entry name" value="Bromodomain-like_sf"/>
</dbReference>
<feature type="region of interest" description="Disordered" evidence="4">
    <location>
        <begin position="746"/>
        <end position="773"/>
    </location>
</feature>
<feature type="region of interest" description="Disordered" evidence="4">
    <location>
        <begin position="287"/>
        <end position="365"/>
    </location>
</feature>
<evidence type="ECO:0000256" key="4">
    <source>
        <dbReference type="SAM" id="MobiDB-lite"/>
    </source>
</evidence>
<keyword evidence="7" id="KW-1185">Reference proteome</keyword>
<evidence type="ECO:0000256" key="2">
    <source>
        <dbReference type="PROSITE-ProRule" id="PRU00035"/>
    </source>
</evidence>
<feature type="region of interest" description="Disordered" evidence="4">
    <location>
        <begin position="883"/>
        <end position="915"/>
    </location>
</feature>
<comment type="caution">
    <text evidence="6">The sequence shown here is derived from an EMBL/GenBank/DDBJ whole genome shotgun (WGS) entry which is preliminary data.</text>
</comment>